<dbReference type="EMBL" id="JAGDFM010000171">
    <property type="protein sequence ID" value="KAG7383629.1"/>
    <property type="molecule type" value="Genomic_DNA"/>
</dbReference>
<proteinExistence type="predicted"/>
<evidence type="ECO:0000256" key="1">
    <source>
        <dbReference type="SAM" id="MobiDB-lite"/>
    </source>
</evidence>
<dbReference type="AlphaFoldDB" id="A0A8T1VUC5"/>
<feature type="region of interest" description="Disordered" evidence="1">
    <location>
        <begin position="110"/>
        <end position="149"/>
    </location>
</feature>
<name>A0A8T1VUC5_9STRA</name>
<feature type="compositionally biased region" description="Low complexity" evidence="1">
    <location>
        <begin position="138"/>
        <end position="149"/>
    </location>
</feature>
<sequence>MTAEEDPAGLEWTEIWRTYEGRAQQDTYLSEDLQRFATVRSELCNCTINHLENDDVDLALTRHSMRSILTVCRSERCQIADSDDVCMCRYKVNTCVTLFQASSRLDTSRTTTANTAQNVSPTGRTTSTLHHISSQLETPGTTTAATQTPVTTRDVPVPHRIGRCRHPDRWAAAATDQ</sequence>
<dbReference type="Proteomes" id="UP000694044">
    <property type="component" value="Unassembled WGS sequence"/>
</dbReference>
<keyword evidence="3" id="KW-1185">Reference proteome</keyword>
<accession>A0A8T1VUC5</accession>
<dbReference type="OrthoDB" id="128954at2759"/>
<comment type="caution">
    <text evidence="2">The sequence shown here is derived from an EMBL/GenBank/DDBJ whole genome shotgun (WGS) entry which is preliminary data.</text>
</comment>
<feature type="compositionally biased region" description="Polar residues" evidence="1">
    <location>
        <begin position="110"/>
        <end position="137"/>
    </location>
</feature>
<reference evidence="2" key="1">
    <citation type="submission" date="2021-02" db="EMBL/GenBank/DDBJ databases">
        <authorList>
            <person name="Palmer J.M."/>
        </authorList>
    </citation>
    <scope>NUCLEOTIDE SEQUENCE</scope>
    <source>
        <strain evidence="2">SCRP734</strain>
    </source>
</reference>
<evidence type="ECO:0000313" key="3">
    <source>
        <dbReference type="Proteomes" id="UP000694044"/>
    </source>
</evidence>
<gene>
    <name evidence="2" type="ORF">PHYPSEUDO_003504</name>
</gene>
<protein>
    <submittedName>
        <fullName evidence="2">Uncharacterized protein</fullName>
    </submittedName>
</protein>
<evidence type="ECO:0000313" key="2">
    <source>
        <dbReference type="EMBL" id="KAG7383629.1"/>
    </source>
</evidence>
<organism evidence="2 3">
    <name type="scientific">Phytophthora pseudosyringae</name>
    <dbReference type="NCBI Taxonomy" id="221518"/>
    <lineage>
        <taxon>Eukaryota</taxon>
        <taxon>Sar</taxon>
        <taxon>Stramenopiles</taxon>
        <taxon>Oomycota</taxon>
        <taxon>Peronosporomycetes</taxon>
        <taxon>Peronosporales</taxon>
        <taxon>Peronosporaceae</taxon>
        <taxon>Phytophthora</taxon>
    </lineage>
</organism>